<name>Q7NCH3_GLOVI</name>
<evidence type="ECO:0000313" key="1">
    <source>
        <dbReference type="EMBL" id="BAC90947.1"/>
    </source>
</evidence>
<sequence>MYSLMPAKLWRPSDTTMKQTAPTSLKSAETDPLLGLALGAMALAAEAALRLAGAAQGQLLEASAESKQYLGSRLLPEVEDT</sequence>
<dbReference type="STRING" id="251221.gene:10760510"/>
<reference evidence="1 2" key="2">
    <citation type="journal article" date="2003" name="DNA Res.">
        <title>Complete genome structure of Gloeobacter violaceus PCC 7421, a cyanobacterium that lacks thylakoids (supplement).</title>
        <authorList>
            <person name="Nakamura Y."/>
            <person name="Kaneko T."/>
            <person name="Sato S."/>
            <person name="Mimuro M."/>
            <person name="Miyashita H."/>
            <person name="Tsuchiya T."/>
            <person name="Sasamoto S."/>
            <person name="Watanabe A."/>
            <person name="Kawashima K."/>
            <person name="Kishida Y."/>
            <person name="Kiyokawa C."/>
            <person name="Kohara M."/>
            <person name="Matsumoto M."/>
            <person name="Matsuno A."/>
            <person name="Nakazaki N."/>
            <person name="Shimpo S."/>
            <person name="Takeuchi C."/>
            <person name="Yamada M."/>
            <person name="Tabata S."/>
        </authorList>
    </citation>
    <scope>NUCLEOTIDE SEQUENCE [LARGE SCALE GENOMIC DNA]</scope>
    <source>
        <strain evidence="2">ATCC 29082 / PCC 7421</strain>
    </source>
</reference>
<proteinExistence type="predicted"/>
<dbReference type="KEGG" id="gvi:gsl3006"/>
<dbReference type="EMBL" id="BA000045">
    <property type="protein sequence ID" value="BAC90947.1"/>
    <property type="molecule type" value="Genomic_DNA"/>
</dbReference>
<keyword evidence="2" id="KW-1185">Reference proteome</keyword>
<protein>
    <submittedName>
        <fullName evidence="1">Gsl3006 protein</fullName>
    </submittedName>
</protein>
<dbReference type="InParanoid" id="Q7NCH3"/>
<accession>Q7NCH3</accession>
<gene>
    <name evidence="1" type="ordered locus">gsl3006</name>
</gene>
<reference evidence="1 2" key="1">
    <citation type="journal article" date="2003" name="DNA Res.">
        <title>Complete genome structure of Gloeobacter violaceus PCC 7421, a cyanobacterium that lacks thylakoids.</title>
        <authorList>
            <person name="Nakamura Y."/>
            <person name="Kaneko T."/>
            <person name="Sato S."/>
            <person name="Mimuro M."/>
            <person name="Miyashita H."/>
            <person name="Tsuchiya T."/>
            <person name="Sasamoto S."/>
            <person name="Watanabe A."/>
            <person name="Kawashima K."/>
            <person name="Kishida Y."/>
            <person name="Kiyokawa C."/>
            <person name="Kohara M."/>
            <person name="Matsumoto M."/>
            <person name="Matsuno A."/>
            <person name="Nakazaki N."/>
            <person name="Shimpo S."/>
            <person name="Takeuchi C."/>
            <person name="Yamada M."/>
            <person name="Tabata S."/>
        </authorList>
    </citation>
    <scope>NUCLEOTIDE SEQUENCE [LARGE SCALE GENOMIC DNA]</scope>
    <source>
        <strain evidence="2">ATCC 29082 / PCC 7421</strain>
    </source>
</reference>
<dbReference type="AlphaFoldDB" id="Q7NCH3"/>
<evidence type="ECO:0000313" key="2">
    <source>
        <dbReference type="Proteomes" id="UP000000557"/>
    </source>
</evidence>
<dbReference type="Proteomes" id="UP000000557">
    <property type="component" value="Chromosome"/>
</dbReference>
<dbReference type="EnsemblBacteria" id="BAC90947">
    <property type="protein sequence ID" value="BAC90947"/>
    <property type="gene ID" value="BAC90947"/>
</dbReference>
<organism evidence="1 2">
    <name type="scientific">Gloeobacter violaceus (strain ATCC 29082 / PCC 7421)</name>
    <dbReference type="NCBI Taxonomy" id="251221"/>
    <lineage>
        <taxon>Bacteria</taxon>
        <taxon>Bacillati</taxon>
        <taxon>Cyanobacteriota</taxon>
        <taxon>Cyanophyceae</taxon>
        <taxon>Gloeobacterales</taxon>
        <taxon>Gloeobacteraceae</taxon>
        <taxon>Gloeobacter</taxon>
    </lineage>
</organism>
<dbReference type="HOGENOM" id="CLU_195202_0_0_3"/>